<evidence type="ECO:0000259" key="4">
    <source>
        <dbReference type="PROSITE" id="PS50013"/>
    </source>
</evidence>
<dbReference type="Pfam" id="PF00385">
    <property type="entry name" value="Chromo"/>
    <property type="match status" value="1"/>
</dbReference>
<dbReference type="PROSITE" id="PS50013">
    <property type="entry name" value="CHROMO_2"/>
    <property type="match status" value="1"/>
</dbReference>
<name>A0A0G2EIK4_PHACM</name>
<keyword evidence="2" id="KW-0863">Zinc-finger</keyword>
<feature type="compositionally biased region" description="Basic and acidic residues" evidence="3">
    <location>
        <begin position="680"/>
        <end position="693"/>
    </location>
</feature>
<keyword evidence="2" id="KW-0862">Zinc</keyword>
<evidence type="ECO:0000256" key="1">
    <source>
        <dbReference type="ARBA" id="ARBA00011353"/>
    </source>
</evidence>
<dbReference type="SMART" id="SM00298">
    <property type="entry name" value="CHROMO"/>
    <property type="match status" value="1"/>
</dbReference>
<protein>
    <submittedName>
        <fullName evidence="6">Putative carbonic anhydrase 2</fullName>
    </submittedName>
</protein>
<dbReference type="Pfam" id="PF11917">
    <property type="entry name" value="DUF3435"/>
    <property type="match status" value="1"/>
</dbReference>
<feature type="domain" description="Chromo" evidence="4">
    <location>
        <begin position="904"/>
        <end position="964"/>
    </location>
</feature>
<dbReference type="InterPro" id="IPR016197">
    <property type="entry name" value="Chromo-like_dom_sf"/>
</dbReference>
<evidence type="ECO:0000313" key="6">
    <source>
        <dbReference type="EMBL" id="KKY22682.1"/>
    </source>
</evidence>
<feature type="compositionally biased region" description="Basic residues" evidence="3">
    <location>
        <begin position="723"/>
        <end position="732"/>
    </location>
</feature>
<dbReference type="GO" id="GO:0006338">
    <property type="term" value="P:chromatin remodeling"/>
    <property type="evidence" value="ECO:0007669"/>
    <property type="project" value="UniProtKB-ARBA"/>
</dbReference>
<dbReference type="InterPro" id="IPR023780">
    <property type="entry name" value="Chromo_domain"/>
</dbReference>
<feature type="domain" description="C2H2-type" evidence="5">
    <location>
        <begin position="639"/>
        <end position="671"/>
    </location>
</feature>
<reference evidence="6 7" key="2">
    <citation type="submission" date="2015-05" db="EMBL/GenBank/DDBJ databases">
        <authorList>
            <person name="Morales-Cruz A."/>
            <person name="Amrine K.C."/>
            <person name="Cantu D."/>
        </authorList>
    </citation>
    <scope>NUCLEOTIDE SEQUENCE [LARGE SCALE GENOMIC DNA]</scope>
    <source>
        <strain evidence="6">UCRPC4</strain>
    </source>
</reference>
<dbReference type="GO" id="GO:0008270">
    <property type="term" value="F:zinc ion binding"/>
    <property type="evidence" value="ECO:0007669"/>
    <property type="project" value="UniProtKB-KW"/>
</dbReference>
<dbReference type="EMBL" id="LCWF01000074">
    <property type="protein sequence ID" value="KKY22682.1"/>
    <property type="molecule type" value="Genomic_DNA"/>
</dbReference>
<evidence type="ECO:0000259" key="5">
    <source>
        <dbReference type="PROSITE" id="PS50157"/>
    </source>
</evidence>
<dbReference type="InterPro" id="IPR021842">
    <property type="entry name" value="DUF3435"/>
</dbReference>
<dbReference type="PROSITE" id="PS50157">
    <property type="entry name" value="ZINC_FINGER_C2H2_2"/>
    <property type="match status" value="1"/>
</dbReference>
<dbReference type="AlphaFoldDB" id="A0A0G2EIK4"/>
<keyword evidence="7" id="KW-1185">Reference proteome</keyword>
<evidence type="ECO:0000313" key="7">
    <source>
        <dbReference type="Proteomes" id="UP000053317"/>
    </source>
</evidence>
<dbReference type="OrthoDB" id="4160863at2759"/>
<comment type="subunit">
    <text evidence="1">Component of the NuA4 histone acetyltransferase complex.</text>
</comment>
<evidence type="ECO:0000256" key="3">
    <source>
        <dbReference type="SAM" id="MobiDB-lite"/>
    </source>
</evidence>
<dbReference type="InterPro" id="IPR000953">
    <property type="entry name" value="Chromo/chromo_shadow_dom"/>
</dbReference>
<organism evidence="6 7">
    <name type="scientific">Phaeomoniella chlamydospora</name>
    <name type="common">Phaeoacremonium chlamydosporum</name>
    <dbReference type="NCBI Taxonomy" id="158046"/>
    <lineage>
        <taxon>Eukaryota</taxon>
        <taxon>Fungi</taxon>
        <taxon>Dikarya</taxon>
        <taxon>Ascomycota</taxon>
        <taxon>Pezizomycotina</taxon>
        <taxon>Eurotiomycetes</taxon>
        <taxon>Chaetothyriomycetidae</taxon>
        <taxon>Phaeomoniellales</taxon>
        <taxon>Phaeomoniellaceae</taxon>
        <taxon>Phaeomoniella</taxon>
    </lineage>
</organism>
<reference evidence="6 7" key="1">
    <citation type="submission" date="2015-05" db="EMBL/GenBank/DDBJ databases">
        <title>Distinctive expansion of gene families associated with plant cell wall degradation and secondary metabolism in the genomes of grapevine trunk pathogens.</title>
        <authorList>
            <person name="Lawrence D.P."/>
            <person name="Travadon R."/>
            <person name="Rolshausen P.E."/>
            <person name="Baumgartner K."/>
        </authorList>
    </citation>
    <scope>NUCLEOTIDE SEQUENCE [LARGE SCALE GENOMIC DNA]</scope>
    <source>
        <strain evidence="6">UCRPC4</strain>
    </source>
</reference>
<dbReference type="CDD" id="cd00024">
    <property type="entry name" value="CD_CSD"/>
    <property type="match status" value="1"/>
</dbReference>
<dbReference type="Gene3D" id="2.40.50.40">
    <property type="match status" value="1"/>
</dbReference>
<evidence type="ECO:0000256" key="2">
    <source>
        <dbReference type="PROSITE-ProRule" id="PRU00042"/>
    </source>
</evidence>
<dbReference type="SUPFAM" id="SSF54160">
    <property type="entry name" value="Chromo domain-like"/>
    <property type="match status" value="1"/>
</dbReference>
<dbReference type="PANTHER" id="PTHR37535:SF3">
    <property type="entry name" value="FLUG DOMAIN-CONTAINING PROTEIN"/>
    <property type="match status" value="1"/>
</dbReference>
<dbReference type="InterPro" id="IPR013087">
    <property type="entry name" value="Znf_C2H2_type"/>
</dbReference>
<dbReference type="Proteomes" id="UP000053317">
    <property type="component" value="Unassembled WGS sequence"/>
</dbReference>
<comment type="caution">
    <text evidence="6">The sequence shown here is derived from an EMBL/GenBank/DDBJ whole genome shotgun (WGS) entry which is preliminary data.</text>
</comment>
<feature type="compositionally biased region" description="Polar residues" evidence="3">
    <location>
        <begin position="753"/>
        <end position="763"/>
    </location>
</feature>
<feature type="region of interest" description="Disordered" evidence="3">
    <location>
        <begin position="668"/>
        <end position="767"/>
    </location>
</feature>
<feature type="compositionally biased region" description="Low complexity" evidence="3">
    <location>
        <begin position="733"/>
        <end position="747"/>
    </location>
</feature>
<proteinExistence type="predicted"/>
<gene>
    <name evidence="6" type="ORF">UCRPC4_g03184</name>
</gene>
<keyword evidence="2" id="KW-0479">Metal-binding</keyword>
<accession>A0A0G2EIK4</accession>
<dbReference type="PANTHER" id="PTHR37535">
    <property type="entry name" value="FLUG DOMAIN PROTEIN"/>
    <property type="match status" value="1"/>
</dbReference>
<sequence length="964" mass="111314">MPKTRQNIVERAKKRGYDRDSGIASSKKILSRLEDGTLRNHQSQLAAWEDYVNNEMNETGREPSAYNLEDLERFMEIRAEAIHGVDDLPPGQESVRNYWNNFTGAWRRKHPSIPKDIAESVTEFIYGPLTDKLGLLAEKRPRRFANENHLLLYAEQLWARDWFVYQKPETRVNDWGLHLSNVFIKGNVQILPRHALTEGKDPSLLCFNSLLPFLSKFLEMKVFRDHQTIEDLLAIEPPKHARACHVRWKDEILETPFFISQSTTRVSRIETASEFSRRIASLGIRTGMPKPPTQHDWRIGSRTNKIPHEDKYYSESARMRQAGHHDSNTFRNYYQPSNSGVDGQGTFLGKERREIISDVFRELSIPYNPNLSQRLPARERYILEHSEEDVSLETETASLVGNGDSQSKERPLGIQQNRCSILRKALKKWWARQTYNPDDPPEYHRGLFDRVRFMMPERDRLARNLFQIATLRDPVGLSVLRDMMALLRQVSEVEFRPGLEPEKCRCPKKKAHRDDSICENSRRYDWKHIYDCYKQDSSSVYGFADLCFLCSTWVYGEQEWIDHCRDHVGDLSTFPTYWAPILHGGVLAAPGYCPFCLTTKPEPHKKMHQFLFRKPWSDHIQRHIDDLKRSEAQKKLISIKCPLPTSQCPRDFDCVLELEFHLQDVHIGDMPKPSRKRKRSREEEDKVEPDVRTSRKQQRSAKKRDFPEDHVFIITTKDAMVKRTQKSSKPRLSHPSSSSDTTATTSSEDLCSVKSSRSPTPDTSLIDPQILFESNISASPTLDPTAATEPASIEGDVFTSASSVVKDTCNPRGSHVSTVTNTIAGYSANAEHLKIRRHRTSPESPCHELLSPKRLELDFTGNEEALVSACSSIAATQTPSGFDHAYPVSHDLEPFAVDPDDRQYLVERLLRRRVRKIGKRKKVQYLVKWEGYPESRNEWVNEADINDDLVEAFMEEQRTNNSRR</sequence>